<dbReference type="InterPro" id="IPR011055">
    <property type="entry name" value="Dup_hybrid_motif"/>
</dbReference>
<dbReference type="RefSeq" id="WP_054859164.1">
    <property type="nucleotide sequence ID" value="NZ_JAJUIE010000040.1"/>
</dbReference>
<keyword evidence="4" id="KW-1185">Reference proteome</keyword>
<name>A0A317KYC2_9BACI</name>
<sequence>MKKNNNLAKIRNNINQRKLQRKKGTVVTRDKTNPLAIRKMEVEDEERHGFYPTTSSYSNDSNNTPFFRFFLLRSVIAATIFFLTALSMTADVKWLEKPKQWTSYALSEEFPFASVNAWYQAKFGAPLALENNLEEDSEELAVLPVYGQVNQSFRENGKGIRITADNETEVVAVKGGTVLFAGNDRETGKTVIIQHPDRTETIYGSLTSIDVHSYQSVKGNQKIGTYEPSEENESMYFAVKKNQQFLDPVQVIQVDEQ</sequence>
<evidence type="ECO:0000313" key="3">
    <source>
        <dbReference type="EMBL" id="PWU68343.1"/>
    </source>
</evidence>
<dbReference type="OrthoDB" id="2986589at2"/>
<comment type="caution">
    <text evidence="3">The sequence shown here is derived from an EMBL/GenBank/DDBJ whole genome shotgun (WGS) entry which is preliminary data.</text>
</comment>
<keyword evidence="1" id="KW-1133">Transmembrane helix</keyword>
<evidence type="ECO:0000313" key="4">
    <source>
        <dbReference type="Proteomes" id="UP000245624"/>
    </source>
</evidence>
<dbReference type="Pfam" id="PF01551">
    <property type="entry name" value="Peptidase_M23"/>
    <property type="match status" value="1"/>
</dbReference>
<evidence type="ECO:0000259" key="2">
    <source>
        <dbReference type="Pfam" id="PF01551"/>
    </source>
</evidence>
<dbReference type="AlphaFoldDB" id="A0A317KYC2"/>
<keyword evidence="1" id="KW-0812">Transmembrane</keyword>
<evidence type="ECO:0000256" key="1">
    <source>
        <dbReference type="SAM" id="Phobius"/>
    </source>
</evidence>
<dbReference type="CDD" id="cd12797">
    <property type="entry name" value="M23_peptidase"/>
    <property type="match status" value="1"/>
</dbReference>
<dbReference type="SUPFAM" id="SSF51261">
    <property type="entry name" value="Duplicated hybrid motif"/>
    <property type="match status" value="1"/>
</dbReference>
<gene>
    <name evidence="3" type="ORF">DLJ74_07790</name>
</gene>
<accession>A0A317KYC2</accession>
<dbReference type="EMBL" id="QGTD01000008">
    <property type="protein sequence ID" value="PWU68343.1"/>
    <property type="molecule type" value="Genomic_DNA"/>
</dbReference>
<feature type="domain" description="M23ase beta-sheet core" evidence="2">
    <location>
        <begin position="158"/>
        <end position="248"/>
    </location>
</feature>
<dbReference type="PANTHER" id="PTHR21666">
    <property type="entry name" value="PEPTIDASE-RELATED"/>
    <property type="match status" value="1"/>
</dbReference>
<dbReference type="GO" id="GO:0004222">
    <property type="term" value="F:metalloendopeptidase activity"/>
    <property type="evidence" value="ECO:0007669"/>
    <property type="project" value="TreeGrafter"/>
</dbReference>
<protein>
    <submittedName>
        <fullName evidence="3">M23 family peptidase</fullName>
    </submittedName>
</protein>
<organism evidence="3 4">
    <name type="scientific">Gracilibacillus dipsosauri</name>
    <dbReference type="NCBI Taxonomy" id="178340"/>
    <lineage>
        <taxon>Bacteria</taxon>
        <taxon>Bacillati</taxon>
        <taxon>Bacillota</taxon>
        <taxon>Bacilli</taxon>
        <taxon>Bacillales</taxon>
        <taxon>Bacillaceae</taxon>
        <taxon>Gracilibacillus</taxon>
    </lineage>
</organism>
<dbReference type="PANTHER" id="PTHR21666:SF274">
    <property type="entry name" value="STAGE IV SPORULATION PROTEIN FA"/>
    <property type="match status" value="1"/>
</dbReference>
<reference evidence="3 4" key="1">
    <citation type="submission" date="2018-05" db="EMBL/GenBank/DDBJ databases">
        <title>Genomic analysis of Gracilibacillus dipsosauri DD1 reveals novel features of a salt-tolerant amylase.</title>
        <authorList>
            <person name="Deutch C.E."/>
            <person name="Yang S."/>
        </authorList>
    </citation>
    <scope>NUCLEOTIDE SEQUENCE [LARGE SCALE GENOMIC DNA]</scope>
    <source>
        <strain evidence="3 4">DD1</strain>
    </source>
</reference>
<proteinExistence type="predicted"/>
<dbReference type="InterPro" id="IPR050570">
    <property type="entry name" value="Cell_wall_metabolism_enzyme"/>
</dbReference>
<dbReference type="Proteomes" id="UP000245624">
    <property type="component" value="Unassembled WGS sequence"/>
</dbReference>
<dbReference type="InterPro" id="IPR016047">
    <property type="entry name" value="M23ase_b-sheet_dom"/>
</dbReference>
<keyword evidence="1" id="KW-0472">Membrane</keyword>
<feature type="transmembrane region" description="Helical" evidence="1">
    <location>
        <begin position="66"/>
        <end position="90"/>
    </location>
</feature>
<dbReference type="Gene3D" id="2.70.70.10">
    <property type="entry name" value="Glucose Permease (Domain IIA)"/>
    <property type="match status" value="1"/>
</dbReference>